<keyword evidence="1" id="KW-0812">Transmembrane</keyword>
<proteinExistence type="predicted"/>
<dbReference type="STRING" id="649760.HMPREF0971_01974"/>
<evidence type="ECO:0000256" key="1">
    <source>
        <dbReference type="SAM" id="Phobius"/>
    </source>
</evidence>
<organism evidence="2 3">
    <name type="scientific">Segatella oris F0302</name>
    <dbReference type="NCBI Taxonomy" id="649760"/>
    <lineage>
        <taxon>Bacteria</taxon>
        <taxon>Pseudomonadati</taxon>
        <taxon>Bacteroidota</taxon>
        <taxon>Bacteroidia</taxon>
        <taxon>Bacteroidales</taxon>
        <taxon>Prevotellaceae</taxon>
        <taxon>Segatella</taxon>
    </lineage>
</organism>
<keyword evidence="1" id="KW-0472">Membrane</keyword>
<keyword evidence="1" id="KW-1133">Transmembrane helix</keyword>
<evidence type="ECO:0000313" key="3">
    <source>
        <dbReference type="Proteomes" id="UP000004079"/>
    </source>
</evidence>
<sequence length="121" mass="14233">MFRMQSILFLLGIFVIIYIIFVLLLRTFLRGNSYPKEFHTEPGYLCPHSHSSHKVIPIADIVEIKYRVMWRSWGAYSFFIKLANGGSAIFTIKHNARLERVRLEQELRARGYHGPFKHIPL</sequence>
<feature type="transmembrane region" description="Helical" evidence="1">
    <location>
        <begin position="7"/>
        <end position="29"/>
    </location>
</feature>
<dbReference type="AlphaFoldDB" id="D1QSL5"/>
<dbReference type="HOGENOM" id="CLU_166823_0_0_10"/>
<protein>
    <recommendedName>
        <fullName evidence="4">DUF304 domain-containing protein</fullName>
    </recommendedName>
</protein>
<dbReference type="EMBL" id="ACUZ02000034">
    <property type="protein sequence ID" value="EFB31696.1"/>
    <property type="molecule type" value="Genomic_DNA"/>
</dbReference>
<reference evidence="2 3" key="1">
    <citation type="submission" date="2009-11" db="EMBL/GenBank/DDBJ databases">
        <authorList>
            <person name="Weinstock G."/>
            <person name="Sodergren E."/>
            <person name="Clifton S."/>
            <person name="Fulton L."/>
            <person name="Fulton B."/>
            <person name="Courtney L."/>
            <person name="Fronick C."/>
            <person name="Harrison M."/>
            <person name="Strong C."/>
            <person name="Farmer C."/>
            <person name="Delahaunty K."/>
            <person name="Markovic C."/>
            <person name="Hall O."/>
            <person name="Minx P."/>
            <person name="Tomlinson C."/>
            <person name="Mitreva M."/>
            <person name="Nelson J."/>
            <person name="Hou S."/>
            <person name="Wollam A."/>
            <person name="Pepin K.H."/>
            <person name="Johnson M."/>
            <person name="Bhonagiri V."/>
            <person name="Nash W.E."/>
            <person name="Warren W."/>
            <person name="Chinwalla A."/>
            <person name="Mardis E.R."/>
            <person name="Wilson R.K."/>
        </authorList>
    </citation>
    <scope>NUCLEOTIDE SEQUENCE [LARGE SCALE GENOMIC DNA]</scope>
    <source>
        <strain evidence="2 3">F0302</strain>
    </source>
</reference>
<name>D1QSL5_9BACT</name>
<comment type="caution">
    <text evidence="2">The sequence shown here is derived from an EMBL/GenBank/DDBJ whole genome shotgun (WGS) entry which is preliminary data.</text>
</comment>
<feature type="transmembrane region" description="Helical" evidence="1">
    <location>
        <begin position="73"/>
        <end position="92"/>
    </location>
</feature>
<gene>
    <name evidence="2" type="ORF">HMPREF0971_01974</name>
</gene>
<dbReference type="Proteomes" id="UP000004079">
    <property type="component" value="Unassembled WGS sequence"/>
</dbReference>
<evidence type="ECO:0000313" key="2">
    <source>
        <dbReference type="EMBL" id="EFB31696.1"/>
    </source>
</evidence>
<accession>D1QSL5</accession>
<evidence type="ECO:0008006" key="4">
    <source>
        <dbReference type="Google" id="ProtNLM"/>
    </source>
</evidence>